<comment type="subcellular location">
    <subcellularLocation>
        <location evidence="1">Cytoplasm</location>
    </subcellularLocation>
</comment>
<dbReference type="InterPro" id="IPR019376">
    <property type="entry name" value="Myeloid_leukemia_factor"/>
</dbReference>
<gene>
    <name evidence="6" type="ORF">Vretifemale_3461</name>
    <name evidence="7" type="ORF">Vretimale_4838</name>
</gene>
<evidence type="ECO:0000256" key="5">
    <source>
        <dbReference type="SAM" id="MobiDB-lite"/>
    </source>
</evidence>
<evidence type="ECO:0000256" key="1">
    <source>
        <dbReference type="ARBA" id="ARBA00004496"/>
    </source>
</evidence>
<dbReference type="EMBL" id="BNCP01000004">
    <property type="protein sequence ID" value="GIL73232.1"/>
    <property type="molecule type" value="Genomic_DNA"/>
</dbReference>
<comment type="caution">
    <text evidence="6">The sequence shown here is derived from an EMBL/GenBank/DDBJ whole genome shotgun (WGS) entry which is preliminary data.</text>
</comment>
<feature type="compositionally biased region" description="Polar residues" evidence="5">
    <location>
        <begin position="392"/>
        <end position="401"/>
    </location>
</feature>
<comment type="similarity">
    <text evidence="2">Belongs to the MLF family.</text>
</comment>
<sequence length="401" mass="42166">MFGRGGPFGSMFGNDPFFSDPFSHMDRMMNSMLNDPFFANPFGMGQRTPGINFAQPIQNPRGRQPVIEEVDDTGHTGRTTAQDEPIVEEPDDEPSPQDRAAQRQRRHSPPRQQIVQPQAVPMDPFSQLFGAFGGVGAGGGSSFVISSSSYTSMAPGGMSYQASSTTRVGPGGVRETQAVVRDGRSRTESVTISRGLGDGRQRTLVRTRDAITGREDQLEDLQGLQEHEAETFDEHWRQHAERNLPGGGGFGAVSSRLTGGGRTASAQQRPLALPHATSNTPAIPPEAGPGSNMAGLYESAGLSTAHAQRATYMQPPSPAAGRGRQPSGGEAHTTATRAGGGSAGGPSASRSARSFSVLDSHNAARQQPQLAQSGGNGRMPSGNGAGYPAGTGSFTQPRYGY</sequence>
<protein>
    <submittedName>
        <fullName evidence="6">Uncharacterized protein</fullName>
    </submittedName>
</protein>
<evidence type="ECO:0000313" key="6">
    <source>
        <dbReference type="EMBL" id="GIL73232.1"/>
    </source>
</evidence>
<accession>A0A8J4C0K2</accession>
<keyword evidence="3" id="KW-0963">Cytoplasm</keyword>
<dbReference type="PANTHER" id="PTHR13105">
    <property type="entry name" value="MYELOID LEUKEMIA FACTOR"/>
    <property type="match status" value="1"/>
</dbReference>
<reference evidence="6" key="1">
    <citation type="journal article" date="2021" name="Proc. Natl. Acad. Sci. U.S.A.">
        <title>Three genomes in the algal genus Volvox reveal the fate of a haploid sex-determining region after a transition to homothallism.</title>
        <authorList>
            <person name="Yamamoto K."/>
            <person name="Hamaji T."/>
            <person name="Kawai-Toyooka H."/>
            <person name="Matsuzaki R."/>
            <person name="Takahashi F."/>
            <person name="Nishimura Y."/>
            <person name="Kawachi M."/>
            <person name="Noguchi H."/>
            <person name="Minakuchi Y."/>
            <person name="Umen J.G."/>
            <person name="Toyoda A."/>
            <person name="Nozaki H."/>
        </authorList>
    </citation>
    <scope>NUCLEOTIDE SEQUENCE</scope>
    <source>
        <strain evidence="7">NIES-3785</strain>
        <strain evidence="6">NIES-3786</strain>
    </source>
</reference>
<dbReference type="Proteomes" id="UP000722791">
    <property type="component" value="Unassembled WGS sequence"/>
</dbReference>
<feature type="compositionally biased region" description="Low complexity" evidence="5">
    <location>
        <begin position="345"/>
        <end position="354"/>
    </location>
</feature>
<evidence type="ECO:0000256" key="4">
    <source>
        <dbReference type="ARBA" id="ARBA00022553"/>
    </source>
</evidence>
<feature type="region of interest" description="Disordered" evidence="5">
    <location>
        <begin position="313"/>
        <end position="401"/>
    </location>
</feature>
<dbReference type="OrthoDB" id="8707547at2759"/>
<feature type="region of interest" description="Disordered" evidence="5">
    <location>
        <begin position="240"/>
        <end position="296"/>
    </location>
</feature>
<dbReference type="AlphaFoldDB" id="A0A8J4C0K2"/>
<name>A0A8J4C0K2_9CHLO</name>
<proteinExistence type="inferred from homology"/>
<evidence type="ECO:0000256" key="3">
    <source>
        <dbReference type="ARBA" id="ARBA00022490"/>
    </source>
</evidence>
<feature type="compositionally biased region" description="Polar residues" evidence="5">
    <location>
        <begin position="357"/>
        <end position="373"/>
    </location>
</feature>
<dbReference type="Proteomes" id="UP000747110">
    <property type="component" value="Unassembled WGS sequence"/>
</dbReference>
<dbReference type="Pfam" id="PF10248">
    <property type="entry name" value="Mlf1IP"/>
    <property type="match status" value="1"/>
</dbReference>
<dbReference type="EMBL" id="BNCQ01000006">
    <property type="protein sequence ID" value="GIL99692.1"/>
    <property type="molecule type" value="Genomic_DNA"/>
</dbReference>
<feature type="compositionally biased region" description="Acidic residues" evidence="5">
    <location>
        <begin position="85"/>
        <end position="95"/>
    </location>
</feature>
<evidence type="ECO:0000313" key="8">
    <source>
        <dbReference type="Proteomes" id="UP000747110"/>
    </source>
</evidence>
<feature type="region of interest" description="Disordered" evidence="5">
    <location>
        <begin position="69"/>
        <end position="117"/>
    </location>
</feature>
<organism evidence="6 8">
    <name type="scientific">Volvox reticuliferus</name>
    <dbReference type="NCBI Taxonomy" id="1737510"/>
    <lineage>
        <taxon>Eukaryota</taxon>
        <taxon>Viridiplantae</taxon>
        <taxon>Chlorophyta</taxon>
        <taxon>core chlorophytes</taxon>
        <taxon>Chlorophyceae</taxon>
        <taxon>CS clade</taxon>
        <taxon>Chlamydomonadales</taxon>
        <taxon>Volvocaceae</taxon>
        <taxon>Volvox</taxon>
    </lineage>
</organism>
<evidence type="ECO:0000256" key="2">
    <source>
        <dbReference type="ARBA" id="ARBA00008332"/>
    </source>
</evidence>
<dbReference type="GO" id="GO:0005737">
    <property type="term" value="C:cytoplasm"/>
    <property type="evidence" value="ECO:0007669"/>
    <property type="project" value="UniProtKB-SubCell"/>
</dbReference>
<evidence type="ECO:0000313" key="7">
    <source>
        <dbReference type="EMBL" id="GIL99692.1"/>
    </source>
</evidence>
<keyword evidence="4" id="KW-0597">Phosphoprotein</keyword>
<keyword evidence="8" id="KW-1185">Reference proteome</keyword>